<evidence type="ECO:0000313" key="6">
    <source>
        <dbReference type="Proteomes" id="UP000734854"/>
    </source>
</evidence>
<dbReference type="Pfam" id="PF16987">
    <property type="entry name" value="KIX_2"/>
    <property type="match status" value="1"/>
</dbReference>
<dbReference type="PANTHER" id="PTHR33137">
    <property type="entry name" value="MEDIATOR OF RNA POLYMERASE II TRANSCRIPTION SUBUNIT 15A-RELATED"/>
    <property type="match status" value="1"/>
</dbReference>
<proteinExistence type="predicted"/>
<evidence type="ECO:0000256" key="3">
    <source>
        <dbReference type="SAM" id="MobiDB-lite"/>
    </source>
</evidence>
<dbReference type="InterPro" id="IPR036529">
    <property type="entry name" value="KIX_dom_sf"/>
</dbReference>
<dbReference type="GO" id="GO:0031490">
    <property type="term" value="F:chromatin DNA binding"/>
    <property type="evidence" value="ECO:0007669"/>
    <property type="project" value="InterPro"/>
</dbReference>
<evidence type="ECO:0000259" key="4">
    <source>
        <dbReference type="Pfam" id="PF16987"/>
    </source>
</evidence>
<sequence>MEGNSWRPTQEEPQSMPDGSSGDWRSQLQPEARQRIVNKMYILVSRMCKMETLKRHLPISAPEGLNELQKIAFRYEDKIYTAAANQVDPVNA</sequence>
<dbReference type="PANTHER" id="PTHR33137:SF4">
    <property type="entry name" value="MEDIATOR OF RNA POLYMERASE II TRANSCRIPTION SUBUNIT 15A-RELATED"/>
    <property type="match status" value="1"/>
</dbReference>
<dbReference type="GO" id="GO:0005634">
    <property type="term" value="C:nucleus"/>
    <property type="evidence" value="ECO:0007669"/>
    <property type="project" value="UniProtKB-SubCell"/>
</dbReference>
<evidence type="ECO:0000256" key="1">
    <source>
        <dbReference type="ARBA" id="ARBA00004123"/>
    </source>
</evidence>
<dbReference type="InterPro" id="IPR036546">
    <property type="entry name" value="MED15_KIX"/>
</dbReference>
<dbReference type="InterPro" id="IPR044661">
    <property type="entry name" value="MED15a/b/c-like"/>
</dbReference>
<keyword evidence="6" id="KW-1185">Reference proteome</keyword>
<keyword evidence="2" id="KW-0539">Nucleus</keyword>
<accession>A0A8J5HTD6</accession>
<comment type="caution">
    <text evidence="5">The sequence shown here is derived from an EMBL/GenBank/DDBJ whole genome shotgun (WGS) entry which is preliminary data.</text>
</comment>
<evidence type="ECO:0000256" key="2">
    <source>
        <dbReference type="ARBA" id="ARBA00023242"/>
    </source>
</evidence>
<dbReference type="EMBL" id="JACMSC010000002">
    <property type="protein sequence ID" value="KAG6533438.1"/>
    <property type="molecule type" value="Genomic_DNA"/>
</dbReference>
<dbReference type="GO" id="GO:0003713">
    <property type="term" value="F:transcription coactivator activity"/>
    <property type="evidence" value="ECO:0007669"/>
    <property type="project" value="InterPro"/>
</dbReference>
<protein>
    <recommendedName>
        <fullName evidence="4">Mediator complex subunit 15 KIX domain-containing protein</fullName>
    </recommendedName>
</protein>
<dbReference type="AlphaFoldDB" id="A0A8J5HTD6"/>
<name>A0A8J5HTD6_ZINOF</name>
<gene>
    <name evidence="5" type="ORF">ZIOFF_007307</name>
</gene>
<feature type="domain" description="Mediator complex subunit 15 KIX" evidence="4">
    <location>
        <begin position="22"/>
        <end position="88"/>
    </location>
</feature>
<feature type="region of interest" description="Disordered" evidence="3">
    <location>
        <begin position="1"/>
        <end position="30"/>
    </location>
</feature>
<reference evidence="5 6" key="1">
    <citation type="submission" date="2020-08" db="EMBL/GenBank/DDBJ databases">
        <title>Plant Genome Project.</title>
        <authorList>
            <person name="Zhang R.-G."/>
        </authorList>
    </citation>
    <scope>NUCLEOTIDE SEQUENCE [LARGE SCALE GENOMIC DNA]</scope>
    <source>
        <tissue evidence="5">Rhizome</tissue>
    </source>
</reference>
<dbReference type="Gene3D" id="1.10.246.20">
    <property type="entry name" value="Coactivator CBP, KIX domain"/>
    <property type="match status" value="1"/>
</dbReference>
<evidence type="ECO:0000313" key="5">
    <source>
        <dbReference type="EMBL" id="KAG6533438.1"/>
    </source>
</evidence>
<comment type="subcellular location">
    <subcellularLocation>
        <location evidence="1">Nucleus</location>
    </subcellularLocation>
</comment>
<dbReference type="Proteomes" id="UP000734854">
    <property type="component" value="Unassembled WGS sequence"/>
</dbReference>
<organism evidence="5 6">
    <name type="scientific">Zingiber officinale</name>
    <name type="common">Ginger</name>
    <name type="synonym">Amomum zingiber</name>
    <dbReference type="NCBI Taxonomy" id="94328"/>
    <lineage>
        <taxon>Eukaryota</taxon>
        <taxon>Viridiplantae</taxon>
        <taxon>Streptophyta</taxon>
        <taxon>Embryophyta</taxon>
        <taxon>Tracheophyta</taxon>
        <taxon>Spermatophyta</taxon>
        <taxon>Magnoliopsida</taxon>
        <taxon>Liliopsida</taxon>
        <taxon>Zingiberales</taxon>
        <taxon>Zingiberaceae</taxon>
        <taxon>Zingiber</taxon>
    </lineage>
</organism>
<feature type="compositionally biased region" description="Polar residues" evidence="3">
    <location>
        <begin position="1"/>
        <end position="13"/>
    </location>
</feature>